<protein>
    <submittedName>
        <fullName evidence="9">PspC domain-containing protein</fullName>
    </submittedName>
</protein>
<evidence type="ECO:0000259" key="8">
    <source>
        <dbReference type="Pfam" id="PF04024"/>
    </source>
</evidence>
<feature type="domain" description="Phage shock protein PspC N-terminal" evidence="8">
    <location>
        <begin position="14"/>
        <end position="70"/>
    </location>
</feature>
<name>A0ABV4Q470_9ACTN</name>
<evidence type="ECO:0000313" key="9">
    <source>
        <dbReference type="EMBL" id="MFA1537963.1"/>
    </source>
</evidence>
<comment type="caution">
    <text evidence="9">The sequence shown here is derived from an EMBL/GenBank/DDBJ whole genome shotgun (WGS) entry which is preliminary data.</text>
</comment>
<accession>A0ABV4Q470</accession>
<dbReference type="EMBL" id="JAXCEI010000001">
    <property type="protein sequence ID" value="MFA1537963.1"/>
    <property type="molecule type" value="Genomic_DNA"/>
</dbReference>
<dbReference type="PANTHER" id="PTHR33885:SF3">
    <property type="entry name" value="PHAGE SHOCK PROTEIN C"/>
    <property type="match status" value="1"/>
</dbReference>
<dbReference type="Pfam" id="PF04024">
    <property type="entry name" value="PspC"/>
    <property type="match status" value="1"/>
</dbReference>
<evidence type="ECO:0000256" key="3">
    <source>
        <dbReference type="ARBA" id="ARBA00022692"/>
    </source>
</evidence>
<keyword evidence="3 7" id="KW-0812">Transmembrane</keyword>
<evidence type="ECO:0000313" key="10">
    <source>
        <dbReference type="Proteomes" id="UP001569963"/>
    </source>
</evidence>
<dbReference type="InterPro" id="IPR052027">
    <property type="entry name" value="PspC"/>
</dbReference>
<feature type="transmembrane region" description="Helical" evidence="7">
    <location>
        <begin position="45"/>
        <end position="67"/>
    </location>
</feature>
<dbReference type="RefSeq" id="WP_371947289.1">
    <property type="nucleotide sequence ID" value="NZ_JAXCEI010000001.1"/>
</dbReference>
<keyword evidence="4 7" id="KW-1133">Transmembrane helix</keyword>
<dbReference type="Proteomes" id="UP001569963">
    <property type="component" value="Unassembled WGS sequence"/>
</dbReference>
<keyword evidence="2" id="KW-1003">Cell membrane</keyword>
<evidence type="ECO:0000256" key="7">
    <source>
        <dbReference type="SAM" id="Phobius"/>
    </source>
</evidence>
<evidence type="ECO:0000256" key="4">
    <source>
        <dbReference type="ARBA" id="ARBA00022989"/>
    </source>
</evidence>
<evidence type="ECO:0000256" key="5">
    <source>
        <dbReference type="ARBA" id="ARBA00023136"/>
    </source>
</evidence>
<organism evidence="9 10">
    <name type="scientific">Actinomadura monticuli</name>
    <dbReference type="NCBI Taxonomy" id="3097367"/>
    <lineage>
        <taxon>Bacteria</taxon>
        <taxon>Bacillati</taxon>
        <taxon>Actinomycetota</taxon>
        <taxon>Actinomycetes</taxon>
        <taxon>Streptosporangiales</taxon>
        <taxon>Thermomonosporaceae</taxon>
        <taxon>Actinomadura</taxon>
    </lineage>
</organism>
<dbReference type="PANTHER" id="PTHR33885">
    <property type="entry name" value="PHAGE SHOCK PROTEIN C"/>
    <property type="match status" value="1"/>
</dbReference>
<gene>
    <name evidence="9" type="ORF">SM611_03385</name>
</gene>
<feature type="region of interest" description="Disordered" evidence="6">
    <location>
        <begin position="87"/>
        <end position="108"/>
    </location>
</feature>
<reference evidence="9 10" key="1">
    <citation type="submission" date="2023-11" db="EMBL/GenBank/DDBJ databases">
        <title>Actinomadura monticuli sp. nov., isolated from volcanic ash.</title>
        <authorList>
            <person name="Lee S.D."/>
            <person name="Yang H."/>
            <person name="Kim I.S."/>
        </authorList>
    </citation>
    <scope>NUCLEOTIDE SEQUENCE [LARGE SCALE GENOMIC DNA]</scope>
    <source>
        <strain evidence="9 10">DLS-62</strain>
    </source>
</reference>
<comment type="subcellular location">
    <subcellularLocation>
        <location evidence="1">Cell membrane</location>
        <topology evidence="1">Single-pass membrane protein</topology>
    </subcellularLocation>
</comment>
<evidence type="ECO:0000256" key="1">
    <source>
        <dbReference type="ARBA" id="ARBA00004162"/>
    </source>
</evidence>
<keyword evidence="5 7" id="KW-0472">Membrane</keyword>
<sequence length="108" mass="11705">MDMEKNTNGQDTGKQLRRLRQGRMVSGVSAGAARYLDIDVNIVRLGFAVLTVFGPGIPIYILAWLLIPEEGAKTSIAEDLFQKASDSPKVQDAVQKTKDAVGKNRTGS</sequence>
<keyword evidence="10" id="KW-1185">Reference proteome</keyword>
<evidence type="ECO:0000256" key="2">
    <source>
        <dbReference type="ARBA" id="ARBA00022475"/>
    </source>
</evidence>
<proteinExistence type="predicted"/>
<evidence type="ECO:0000256" key="6">
    <source>
        <dbReference type="SAM" id="MobiDB-lite"/>
    </source>
</evidence>
<dbReference type="InterPro" id="IPR007168">
    <property type="entry name" value="Phageshock_PspC_N"/>
</dbReference>